<dbReference type="EMBL" id="QAYG01000001">
    <property type="protein sequence ID" value="PTW62061.1"/>
    <property type="molecule type" value="Genomic_DNA"/>
</dbReference>
<dbReference type="InterPro" id="IPR021335">
    <property type="entry name" value="DUF2948"/>
</dbReference>
<sequence>MSDLKLVALDGDDLAVLSAHVQDAVLKIGDLRWLGSENRFVLAMNRFVREGAREGAKAFERRRAALHFDRVEKVAVTGLRQDAKDAVLVLLAIRFEETEAPAGRILLDFAGGGKIRLDVECIEAQLADLGAAWATRSAPRHDLDEA</sequence>
<dbReference type="AlphaFoldDB" id="A0A2T5VE77"/>
<protein>
    <recommendedName>
        <fullName evidence="3">DUF2948 family protein</fullName>
    </recommendedName>
</protein>
<organism evidence="1 2">
    <name type="scientific">Breoghania corrubedonensis</name>
    <dbReference type="NCBI Taxonomy" id="665038"/>
    <lineage>
        <taxon>Bacteria</taxon>
        <taxon>Pseudomonadati</taxon>
        <taxon>Pseudomonadota</taxon>
        <taxon>Alphaproteobacteria</taxon>
        <taxon>Hyphomicrobiales</taxon>
        <taxon>Stappiaceae</taxon>
        <taxon>Breoghania</taxon>
    </lineage>
</organism>
<accession>A0A2T5VE77</accession>
<dbReference type="Pfam" id="PF11164">
    <property type="entry name" value="DUF2948"/>
    <property type="match status" value="1"/>
</dbReference>
<dbReference type="RefSeq" id="WP_107987683.1">
    <property type="nucleotide sequence ID" value="NZ_QAYG01000001.1"/>
</dbReference>
<dbReference type="Proteomes" id="UP000244081">
    <property type="component" value="Unassembled WGS sequence"/>
</dbReference>
<evidence type="ECO:0000313" key="1">
    <source>
        <dbReference type="EMBL" id="PTW62061.1"/>
    </source>
</evidence>
<proteinExistence type="predicted"/>
<keyword evidence="2" id="KW-1185">Reference proteome</keyword>
<gene>
    <name evidence="1" type="ORF">C8N35_10195</name>
</gene>
<name>A0A2T5VE77_9HYPH</name>
<evidence type="ECO:0008006" key="3">
    <source>
        <dbReference type="Google" id="ProtNLM"/>
    </source>
</evidence>
<dbReference type="OrthoDB" id="9806367at2"/>
<evidence type="ECO:0000313" key="2">
    <source>
        <dbReference type="Proteomes" id="UP000244081"/>
    </source>
</evidence>
<comment type="caution">
    <text evidence="1">The sequence shown here is derived from an EMBL/GenBank/DDBJ whole genome shotgun (WGS) entry which is preliminary data.</text>
</comment>
<reference evidence="1 2" key="1">
    <citation type="submission" date="2018-04" db="EMBL/GenBank/DDBJ databases">
        <title>Genomic Encyclopedia of Archaeal and Bacterial Type Strains, Phase II (KMG-II): from individual species to whole genera.</title>
        <authorList>
            <person name="Goeker M."/>
        </authorList>
    </citation>
    <scope>NUCLEOTIDE SEQUENCE [LARGE SCALE GENOMIC DNA]</scope>
    <source>
        <strain evidence="1 2">DSM 23382</strain>
    </source>
</reference>